<name>A0AAV4D607_9GAST</name>
<evidence type="ECO:0000313" key="2">
    <source>
        <dbReference type="EMBL" id="GFO39584.1"/>
    </source>
</evidence>
<dbReference type="AlphaFoldDB" id="A0AAV4D607"/>
<evidence type="ECO:0000256" key="1">
    <source>
        <dbReference type="SAM" id="MobiDB-lite"/>
    </source>
</evidence>
<feature type="region of interest" description="Disordered" evidence="1">
    <location>
        <begin position="13"/>
        <end position="70"/>
    </location>
</feature>
<sequence length="135" mass="14695">MISGCQPLLESGRRYQARTRDRESFAYRRASSLISVPPETPDGRQSQQGDLRLSDPPSDQGPGGGARTATEECLQISGRICYPLWHTDAPVNKVYHSRLPANWKTTCLSNNTQAPGQSGKPAGLRPAKAVADMVM</sequence>
<dbReference type="Proteomes" id="UP000735302">
    <property type="component" value="Unassembled WGS sequence"/>
</dbReference>
<reference evidence="2 3" key="1">
    <citation type="journal article" date="2021" name="Elife">
        <title>Chloroplast acquisition without the gene transfer in kleptoplastic sea slugs, Plakobranchus ocellatus.</title>
        <authorList>
            <person name="Maeda T."/>
            <person name="Takahashi S."/>
            <person name="Yoshida T."/>
            <person name="Shimamura S."/>
            <person name="Takaki Y."/>
            <person name="Nagai Y."/>
            <person name="Toyoda A."/>
            <person name="Suzuki Y."/>
            <person name="Arimoto A."/>
            <person name="Ishii H."/>
            <person name="Satoh N."/>
            <person name="Nishiyama T."/>
            <person name="Hasebe M."/>
            <person name="Maruyama T."/>
            <person name="Minagawa J."/>
            <person name="Obokata J."/>
            <person name="Shigenobu S."/>
        </authorList>
    </citation>
    <scope>NUCLEOTIDE SEQUENCE [LARGE SCALE GENOMIC DNA]</scope>
</reference>
<dbReference type="EMBL" id="BLXT01007498">
    <property type="protein sequence ID" value="GFO39584.1"/>
    <property type="molecule type" value="Genomic_DNA"/>
</dbReference>
<comment type="caution">
    <text evidence="2">The sequence shown here is derived from an EMBL/GenBank/DDBJ whole genome shotgun (WGS) entry which is preliminary data.</text>
</comment>
<organism evidence="2 3">
    <name type="scientific">Plakobranchus ocellatus</name>
    <dbReference type="NCBI Taxonomy" id="259542"/>
    <lineage>
        <taxon>Eukaryota</taxon>
        <taxon>Metazoa</taxon>
        <taxon>Spiralia</taxon>
        <taxon>Lophotrochozoa</taxon>
        <taxon>Mollusca</taxon>
        <taxon>Gastropoda</taxon>
        <taxon>Heterobranchia</taxon>
        <taxon>Euthyneura</taxon>
        <taxon>Panpulmonata</taxon>
        <taxon>Sacoglossa</taxon>
        <taxon>Placobranchoidea</taxon>
        <taxon>Plakobranchidae</taxon>
        <taxon>Plakobranchus</taxon>
    </lineage>
</organism>
<protein>
    <submittedName>
        <fullName evidence="2">Uncharacterized protein</fullName>
    </submittedName>
</protein>
<keyword evidence="3" id="KW-1185">Reference proteome</keyword>
<accession>A0AAV4D607</accession>
<proteinExistence type="predicted"/>
<gene>
    <name evidence="2" type="ORF">PoB_006608900</name>
</gene>
<evidence type="ECO:0000313" key="3">
    <source>
        <dbReference type="Proteomes" id="UP000735302"/>
    </source>
</evidence>